<evidence type="ECO:0000256" key="1">
    <source>
        <dbReference type="SAM" id="MobiDB-lite"/>
    </source>
</evidence>
<feature type="compositionally biased region" description="Polar residues" evidence="1">
    <location>
        <begin position="28"/>
        <end position="37"/>
    </location>
</feature>
<feature type="region of interest" description="Disordered" evidence="1">
    <location>
        <begin position="468"/>
        <end position="487"/>
    </location>
</feature>
<gene>
    <name evidence="2" type="ORF">BN946_scf184910.g24</name>
</gene>
<keyword evidence="3" id="KW-1185">Reference proteome</keyword>
<sequence length="536" mass="58100">MPLNKSIRPTLSLDTSDLRAQYSPEPRNPSSSVSSFPTPAHSDIPDLGAELDYGPTTLSEVLSSTTPIFQEDIDITSPATPGPLPSLVTPFSHALSGLPEYIPGSLPSRSHSLTPAASFTTTRTLRPNPAVNMIVITIIFAPPTRPPGIQFWEKDDWSRAIADKDVTARNDSKVWTYLEDDHGITISHSRFQAILKHQYAVFHQLKVEQLAPRTWGLASEKAILFHRKSMCEAFPELTHSSAFWKLRSLATEYYSNWSQQHARNIATNSDTVNHKRQRLSTAPPTSFKRAKTVTPPDATDGSTILPSSEDLQANVNNPAQPEDRSTPGTTMTSTSHVLDVPQQPEVPADLDDTTPLSIPSAAPATAASPAMASAASESSSKETPHAQQPGSPATSEPQKDPMGGTSPSGPPPLAATHRPPITKIPKRVNPLSKVVISAPKPNADVSEDQPTTTLPLQAVQPHVPALASENATSRTPRATGKPKKNVKVLQPHATSLSARNLCLIDYLKECPDASKNDFNVYYQSLNDDEREANPYY</sequence>
<comment type="caution">
    <text evidence="2">The sequence shown here is derived from an EMBL/GenBank/DDBJ whole genome shotgun (WGS) entry which is preliminary data.</text>
</comment>
<proteinExistence type="predicted"/>
<protein>
    <submittedName>
        <fullName evidence="2">Uncharacterized protein</fullName>
    </submittedName>
</protein>
<dbReference type="OMA" id="FWEKDDW"/>
<feature type="compositionally biased region" description="Polar residues" evidence="1">
    <location>
        <begin position="385"/>
        <end position="396"/>
    </location>
</feature>
<evidence type="ECO:0000313" key="2">
    <source>
        <dbReference type="EMBL" id="CDO71525.1"/>
    </source>
</evidence>
<feature type="region of interest" description="Disordered" evidence="1">
    <location>
        <begin position="1"/>
        <end position="50"/>
    </location>
</feature>
<dbReference type="OrthoDB" id="2755474at2759"/>
<feature type="compositionally biased region" description="Polar residues" evidence="1">
    <location>
        <begin position="300"/>
        <end position="319"/>
    </location>
</feature>
<feature type="compositionally biased region" description="Polar residues" evidence="1">
    <location>
        <begin position="326"/>
        <end position="336"/>
    </location>
</feature>
<dbReference type="STRING" id="5643.A0A060SAZ3"/>
<feature type="region of interest" description="Disordered" evidence="1">
    <location>
        <begin position="266"/>
        <end position="428"/>
    </location>
</feature>
<dbReference type="EMBL" id="CCBP010000102">
    <property type="protein sequence ID" value="CDO71525.1"/>
    <property type="molecule type" value="Genomic_DNA"/>
</dbReference>
<accession>A0A060SAZ3</accession>
<organism evidence="2 3">
    <name type="scientific">Pycnoporus cinnabarinus</name>
    <name type="common">Cinnabar-red polypore</name>
    <name type="synonym">Trametes cinnabarina</name>
    <dbReference type="NCBI Taxonomy" id="5643"/>
    <lineage>
        <taxon>Eukaryota</taxon>
        <taxon>Fungi</taxon>
        <taxon>Dikarya</taxon>
        <taxon>Basidiomycota</taxon>
        <taxon>Agaricomycotina</taxon>
        <taxon>Agaricomycetes</taxon>
        <taxon>Polyporales</taxon>
        <taxon>Polyporaceae</taxon>
        <taxon>Trametes</taxon>
    </lineage>
</organism>
<dbReference type="Proteomes" id="UP000029665">
    <property type="component" value="Unassembled WGS sequence"/>
</dbReference>
<feature type="compositionally biased region" description="Low complexity" evidence="1">
    <location>
        <begin position="357"/>
        <end position="378"/>
    </location>
</feature>
<name>A0A060SAZ3_PYCCI</name>
<evidence type="ECO:0000313" key="3">
    <source>
        <dbReference type="Proteomes" id="UP000029665"/>
    </source>
</evidence>
<dbReference type="HOGENOM" id="CLU_508191_0_0_1"/>
<dbReference type="AlphaFoldDB" id="A0A060SAZ3"/>
<reference evidence="2" key="1">
    <citation type="submission" date="2014-01" db="EMBL/GenBank/DDBJ databases">
        <title>The genome of the white-rot fungus Pycnoporus cinnabarinus: a basidiomycete model with a versatile arsenal for lignocellulosic biomass breakdown.</title>
        <authorList>
            <person name="Levasseur A."/>
            <person name="Lomascolo A."/>
            <person name="Ruiz-Duenas F.J."/>
            <person name="Uzan E."/>
            <person name="Piumi F."/>
            <person name="Kues U."/>
            <person name="Ram A.F.J."/>
            <person name="Murat C."/>
            <person name="Haon M."/>
            <person name="Benoit I."/>
            <person name="Arfi Y."/>
            <person name="Chevret D."/>
            <person name="Drula E."/>
            <person name="Kwon M.J."/>
            <person name="Gouret P."/>
            <person name="Lesage-Meessen L."/>
            <person name="Lombard V."/>
            <person name="Mariette J."/>
            <person name="Noirot C."/>
            <person name="Park J."/>
            <person name="Patyshakuliyeva A."/>
            <person name="Wieneger R.A.B."/>
            <person name="Wosten H.A.B."/>
            <person name="Martin F."/>
            <person name="Coutinho P.M."/>
            <person name="de Vries R."/>
            <person name="Martinez A.T."/>
            <person name="Klopp C."/>
            <person name="Pontarotti P."/>
            <person name="Henrissat B."/>
            <person name="Record E."/>
        </authorList>
    </citation>
    <scope>NUCLEOTIDE SEQUENCE [LARGE SCALE GENOMIC DNA]</scope>
    <source>
        <strain evidence="2">BRFM137</strain>
    </source>
</reference>